<dbReference type="InterPro" id="IPR002401">
    <property type="entry name" value="Cyt_P450_E_grp-I"/>
</dbReference>
<dbReference type="STRING" id="287986.DV20_29595"/>
<dbReference type="GO" id="GO:0016705">
    <property type="term" value="F:oxidoreductase activity, acting on paired donors, with incorporation or reduction of molecular oxygen"/>
    <property type="evidence" value="ECO:0007669"/>
    <property type="project" value="InterPro"/>
</dbReference>
<comment type="similarity">
    <text evidence="1 8">Belongs to the cytochrome P450 family.</text>
</comment>
<evidence type="ECO:0000256" key="2">
    <source>
        <dbReference type="ARBA" id="ARBA00022617"/>
    </source>
</evidence>
<evidence type="ECO:0000256" key="8">
    <source>
        <dbReference type="RuleBase" id="RU000461"/>
    </source>
</evidence>
<organism evidence="9 10">
    <name type="scientific">Amycolatopsis rifamycinica</name>
    <dbReference type="NCBI Taxonomy" id="287986"/>
    <lineage>
        <taxon>Bacteria</taxon>
        <taxon>Bacillati</taxon>
        <taxon>Actinomycetota</taxon>
        <taxon>Actinomycetes</taxon>
        <taxon>Pseudonocardiales</taxon>
        <taxon>Pseudonocardiaceae</taxon>
        <taxon>Amycolatopsis</taxon>
    </lineage>
</organism>
<comment type="cofactor">
    <cofactor evidence="7">
        <name>heme</name>
        <dbReference type="ChEBI" id="CHEBI:30413"/>
    </cofactor>
</comment>
<keyword evidence="6 8" id="KW-0503">Monooxygenase</keyword>
<evidence type="ECO:0000256" key="5">
    <source>
        <dbReference type="ARBA" id="ARBA00023004"/>
    </source>
</evidence>
<sequence>MIVPVAPGRRILLGHTPSLLRQRVGFTSSLRAHGDIVRVFLGPLEAYFLTSPELVNHVLVTEGTSFSKGIIFDRFRPFMGNGLVMSEGAFHLRQRRLVQPAFHGARLAAYADTMVRVTAELAGGWRAGEVRRLDADMQWLAITVVGETLFATELGRRAVAEARRSIPVVLKAGMVRALSPRFLEHVPVIPANRRFDRAVERLRRIVHEVIAGWRATGEDHGDLLSMLMLARDPGTGEGMTDHQVYDEVITLLTAGSETSAVALTWLFHELARHPEVERRVRAEVDEVLAGRAATFADVAKLGYLRRVVSEVLRMYPIWILMRRALRDVELGGVRLPAGAEVMFSPFALHFDPRFHEDPERFDPDRWLPQRAARVPRGAYVPFGAGGRQCVGQAFAQTEIVLVAATVLAGWELLPVPGVPVRLTVTSAAYPDRMPMTVVPRRAR</sequence>
<evidence type="ECO:0000313" key="9">
    <source>
        <dbReference type="EMBL" id="KDN18746.1"/>
    </source>
</evidence>
<dbReference type="AlphaFoldDB" id="A0A066TUB5"/>
<dbReference type="eggNOG" id="COG2124">
    <property type="taxonomic scope" value="Bacteria"/>
</dbReference>
<proteinExistence type="inferred from homology"/>
<reference evidence="9 10" key="1">
    <citation type="submission" date="2014-05" db="EMBL/GenBank/DDBJ databases">
        <title>Draft genome sequence of Amycolatopsis rifamycinica DSM 46095.</title>
        <authorList>
            <person name="Lal R."/>
            <person name="Saxena A."/>
            <person name="Kumari R."/>
            <person name="Mukherjee U."/>
            <person name="Singh P."/>
            <person name="Sangwan N."/>
            <person name="Mahato N.K."/>
        </authorList>
    </citation>
    <scope>NUCLEOTIDE SEQUENCE [LARGE SCALE GENOMIC DNA]</scope>
    <source>
        <strain evidence="9 10">DSM 46095</strain>
    </source>
</reference>
<keyword evidence="10" id="KW-1185">Reference proteome</keyword>
<protein>
    <submittedName>
        <fullName evidence="9">Cytochrome P450</fullName>
    </submittedName>
</protein>
<evidence type="ECO:0000256" key="7">
    <source>
        <dbReference type="PIRSR" id="PIRSR602401-1"/>
    </source>
</evidence>
<dbReference type="InterPro" id="IPR050196">
    <property type="entry name" value="Cytochrome_P450_Monoox"/>
</dbReference>
<accession>A0A066TUB5</accession>
<keyword evidence="4 8" id="KW-0560">Oxidoreductase</keyword>
<dbReference type="Pfam" id="PF00067">
    <property type="entry name" value="p450"/>
    <property type="match status" value="1"/>
</dbReference>
<dbReference type="InterPro" id="IPR036396">
    <property type="entry name" value="Cyt_P450_sf"/>
</dbReference>
<name>A0A066TUB5_9PSEU</name>
<dbReference type="PANTHER" id="PTHR24291">
    <property type="entry name" value="CYTOCHROME P450 FAMILY 4"/>
    <property type="match status" value="1"/>
</dbReference>
<comment type="caution">
    <text evidence="9">The sequence shown here is derived from an EMBL/GenBank/DDBJ whole genome shotgun (WGS) entry which is preliminary data.</text>
</comment>
<dbReference type="PROSITE" id="PS00086">
    <property type="entry name" value="CYTOCHROME_P450"/>
    <property type="match status" value="1"/>
</dbReference>
<dbReference type="GO" id="GO:0004497">
    <property type="term" value="F:monooxygenase activity"/>
    <property type="evidence" value="ECO:0007669"/>
    <property type="project" value="UniProtKB-KW"/>
</dbReference>
<evidence type="ECO:0000313" key="10">
    <source>
        <dbReference type="Proteomes" id="UP000027345"/>
    </source>
</evidence>
<keyword evidence="5 7" id="KW-0408">Iron</keyword>
<dbReference type="OrthoDB" id="5290182at2"/>
<evidence type="ECO:0000256" key="4">
    <source>
        <dbReference type="ARBA" id="ARBA00023002"/>
    </source>
</evidence>
<dbReference type="RefSeq" id="WP_043785933.1">
    <property type="nucleotide sequence ID" value="NZ_JMQI01000062.1"/>
</dbReference>
<dbReference type="PANTHER" id="PTHR24291:SF50">
    <property type="entry name" value="BIFUNCTIONAL ALBAFLAVENONE MONOOXYGENASE_TERPENE SYNTHASE"/>
    <property type="match status" value="1"/>
</dbReference>
<dbReference type="GO" id="GO:0005506">
    <property type="term" value="F:iron ion binding"/>
    <property type="evidence" value="ECO:0007669"/>
    <property type="project" value="InterPro"/>
</dbReference>
<gene>
    <name evidence="9" type="ORF">DV20_29595</name>
</gene>
<dbReference type="SUPFAM" id="SSF48264">
    <property type="entry name" value="Cytochrome P450"/>
    <property type="match status" value="1"/>
</dbReference>
<dbReference type="Proteomes" id="UP000027345">
    <property type="component" value="Unassembled WGS sequence"/>
</dbReference>
<dbReference type="CDD" id="cd11049">
    <property type="entry name" value="CYP170A1-like"/>
    <property type="match status" value="1"/>
</dbReference>
<dbReference type="InterPro" id="IPR001128">
    <property type="entry name" value="Cyt_P450"/>
</dbReference>
<dbReference type="GO" id="GO:0020037">
    <property type="term" value="F:heme binding"/>
    <property type="evidence" value="ECO:0007669"/>
    <property type="project" value="InterPro"/>
</dbReference>
<evidence type="ECO:0000256" key="6">
    <source>
        <dbReference type="ARBA" id="ARBA00023033"/>
    </source>
</evidence>
<evidence type="ECO:0000256" key="3">
    <source>
        <dbReference type="ARBA" id="ARBA00022723"/>
    </source>
</evidence>
<dbReference type="PRINTS" id="PR00463">
    <property type="entry name" value="EP450I"/>
</dbReference>
<dbReference type="PRINTS" id="PR00385">
    <property type="entry name" value="P450"/>
</dbReference>
<evidence type="ECO:0000256" key="1">
    <source>
        <dbReference type="ARBA" id="ARBA00010617"/>
    </source>
</evidence>
<dbReference type="InterPro" id="IPR017972">
    <property type="entry name" value="Cyt_P450_CS"/>
</dbReference>
<keyword evidence="2 7" id="KW-0349">Heme</keyword>
<keyword evidence="3 7" id="KW-0479">Metal-binding</keyword>
<dbReference type="Gene3D" id="1.10.630.10">
    <property type="entry name" value="Cytochrome P450"/>
    <property type="match status" value="1"/>
</dbReference>
<feature type="binding site" description="axial binding residue" evidence="7">
    <location>
        <position position="389"/>
    </location>
    <ligand>
        <name>heme</name>
        <dbReference type="ChEBI" id="CHEBI:30413"/>
    </ligand>
    <ligandPart>
        <name>Fe</name>
        <dbReference type="ChEBI" id="CHEBI:18248"/>
    </ligandPart>
</feature>
<dbReference type="EMBL" id="JMQI01000062">
    <property type="protein sequence ID" value="KDN18746.1"/>
    <property type="molecule type" value="Genomic_DNA"/>
</dbReference>